<proteinExistence type="predicted"/>
<reference evidence="6 7" key="1">
    <citation type="submission" date="2021-05" db="EMBL/GenBank/DDBJ databases">
        <title>A Polyphasic approach of four new species of the genus Ohtaekwangia: Ohtaekwangia histidinii sp. nov., Ohtaekwangia cretensis sp. nov., Ohtaekwangia indiensis sp. nov., Ohtaekwangia reichenbachii sp. nov. from diverse environment.</title>
        <authorList>
            <person name="Octaviana S."/>
        </authorList>
    </citation>
    <scope>NUCLEOTIDE SEQUENCE [LARGE SCALE GENOMIC DNA]</scope>
    <source>
        <strain evidence="6 7">PWU37</strain>
    </source>
</reference>
<dbReference type="AlphaFoldDB" id="A0AAP2GDC2"/>
<dbReference type="Gene3D" id="1.10.760.10">
    <property type="entry name" value="Cytochrome c-like domain"/>
    <property type="match status" value="1"/>
</dbReference>
<keyword evidence="1 4" id="KW-0349">Heme</keyword>
<sequence length="156" mass="17555">MKKVIPVLVVSLLAAACAPDKPKQQEKDAYDSYETAEPLKNDHDGKGIGQVKDVTLNTPLEQERVGRGKAIYEMKCSACHQLTDQRVVGPGWKDVTTRRKPEWIMNMVTNVDVMLDQDAEAQKLLELCLTRMPNQNVSIGDARDILEFMRQNDGEK</sequence>
<evidence type="ECO:0000259" key="5">
    <source>
        <dbReference type="PROSITE" id="PS51007"/>
    </source>
</evidence>
<evidence type="ECO:0000313" key="6">
    <source>
        <dbReference type="EMBL" id="MBT1687097.1"/>
    </source>
</evidence>
<dbReference type="GO" id="GO:0009055">
    <property type="term" value="F:electron transfer activity"/>
    <property type="evidence" value="ECO:0007669"/>
    <property type="project" value="InterPro"/>
</dbReference>
<evidence type="ECO:0000256" key="2">
    <source>
        <dbReference type="ARBA" id="ARBA00022723"/>
    </source>
</evidence>
<name>A0AAP2GDC2_9BACT</name>
<dbReference type="RefSeq" id="WP_254090331.1">
    <property type="nucleotide sequence ID" value="NZ_JAHESC010000013.1"/>
</dbReference>
<dbReference type="SUPFAM" id="SSF46626">
    <property type="entry name" value="Cytochrome c"/>
    <property type="match status" value="1"/>
</dbReference>
<dbReference type="PROSITE" id="PS51257">
    <property type="entry name" value="PROKAR_LIPOPROTEIN"/>
    <property type="match status" value="1"/>
</dbReference>
<keyword evidence="3 4" id="KW-0408">Iron</keyword>
<dbReference type="PROSITE" id="PS51007">
    <property type="entry name" value="CYTC"/>
    <property type="match status" value="1"/>
</dbReference>
<feature type="domain" description="Cytochrome c" evidence="5">
    <location>
        <begin position="63"/>
        <end position="153"/>
    </location>
</feature>
<dbReference type="InterPro" id="IPR009056">
    <property type="entry name" value="Cyt_c-like_dom"/>
</dbReference>
<evidence type="ECO:0000256" key="3">
    <source>
        <dbReference type="ARBA" id="ARBA00023004"/>
    </source>
</evidence>
<dbReference type="GO" id="GO:0020037">
    <property type="term" value="F:heme binding"/>
    <property type="evidence" value="ECO:0007669"/>
    <property type="project" value="InterPro"/>
</dbReference>
<keyword evidence="2 4" id="KW-0479">Metal-binding</keyword>
<organism evidence="6 7">
    <name type="scientific">Dawidia soli</name>
    <dbReference type="NCBI Taxonomy" id="2782352"/>
    <lineage>
        <taxon>Bacteria</taxon>
        <taxon>Pseudomonadati</taxon>
        <taxon>Bacteroidota</taxon>
        <taxon>Cytophagia</taxon>
        <taxon>Cytophagales</taxon>
        <taxon>Chryseotaleaceae</taxon>
        <taxon>Dawidia</taxon>
    </lineage>
</organism>
<protein>
    <submittedName>
        <fullName evidence="6">C-type cytochrome</fullName>
    </submittedName>
</protein>
<dbReference type="EMBL" id="JAHESC010000013">
    <property type="protein sequence ID" value="MBT1687097.1"/>
    <property type="molecule type" value="Genomic_DNA"/>
</dbReference>
<dbReference type="GO" id="GO:0046872">
    <property type="term" value="F:metal ion binding"/>
    <property type="evidence" value="ECO:0007669"/>
    <property type="project" value="UniProtKB-KW"/>
</dbReference>
<evidence type="ECO:0000256" key="1">
    <source>
        <dbReference type="ARBA" id="ARBA00022617"/>
    </source>
</evidence>
<evidence type="ECO:0000313" key="7">
    <source>
        <dbReference type="Proteomes" id="UP001319180"/>
    </source>
</evidence>
<dbReference type="Proteomes" id="UP001319180">
    <property type="component" value="Unassembled WGS sequence"/>
</dbReference>
<gene>
    <name evidence="6" type="ORF">KK078_11035</name>
</gene>
<keyword evidence="7" id="KW-1185">Reference proteome</keyword>
<comment type="caution">
    <text evidence="6">The sequence shown here is derived from an EMBL/GenBank/DDBJ whole genome shotgun (WGS) entry which is preliminary data.</text>
</comment>
<dbReference type="Pfam" id="PF00034">
    <property type="entry name" value="Cytochrom_C"/>
    <property type="match status" value="1"/>
</dbReference>
<accession>A0AAP2GDC2</accession>
<evidence type="ECO:0000256" key="4">
    <source>
        <dbReference type="PROSITE-ProRule" id="PRU00433"/>
    </source>
</evidence>
<dbReference type="InterPro" id="IPR036909">
    <property type="entry name" value="Cyt_c-like_dom_sf"/>
</dbReference>